<feature type="compositionally biased region" description="Low complexity" evidence="1">
    <location>
        <begin position="25"/>
        <end position="41"/>
    </location>
</feature>
<dbReference type="GeneID" id="91093103"/>
<sequence>MSAYFACDAFAIAPAPYYTPSLPALTPDTPSKSLPSSTPPDHYSNNDQTLIDDVEQQNHHEQDVPQKDFDDLVKWLTAHEKEFPQYPVSDVDDP</sequence>
<evidence type="ECO:0000313" key="3">
    <source>
        <dbReference type="Proteomes" id="UP001355207"/>
    </source>
</evidence>
<evidence type="ECO:0000256" key="1">
    <source>
        <dbReference type="SAM" id="MobiDB-lite"/>
    </source>
</evidence>
<dbReference type="RefSeq" id="XP_066074304.1">
    <property type="nucleotide sequence ID" value="XM_066218207.1"/>
</dbReference>
<name>A0AAX4JQ60_9TREE</name>
<keyword evidence="3" id="KW-1185">Reference proteome</keyword>
<protein>
    <submittedName>
        <fullName evidence="2">Uncharacterized protein</fullName>
    </submittedName>
</protein>
<proteinExistence type="predicted"/>
<dbReference type="AlphaFoldDB" id="A0AAX4JQ60"/>
<feature type="compositionally biased region" description="Basic and acidic residues" evidence="1">
    <location>
        <begin position="56"/>
        <end position="67"/>
    </location>
</feature>
<organism evidence="2 3">
    <name type="scientific">Kwoniella dendrophila CBS 6074</name>
    <dbReference type="NCBI Taxonomy" id="1295534"/>
    <lineage>
        <taxon>Eukaryota</taxon>
        <taxon>Fungi</taxon>
        <taxon>Dikarya</taxon>
        <taxon>Basidiomycota</taxon>
        <taxon>Agaricomycotina</taxon>
        <taxon>Tremellomycetes</taxon>
        <taxon>Tremellales</taxon>
        <taxon>Cryptococcaceae</taxon>
        <taxon>Kwoniella</taxon>
    </lineage>
</organism>
<gene>
    <name evidence="2" type="ORF">L201_002431</name>
</gene>
<evidence type="ECO:0000313" key="2">
    <source>
        <dbReference type="EMBL" id="WWC87541.1"/>
    </source>
</evidence>
<accession>A0AAX4JQ60</accession>
<reference evidence="2 3" key="1">
    <citation type="submission" date="2024-01" db="EMBL/GenBank/DDBJ databases">
        <title>Comparative genomics of Cryptococcus and Kwoniella reveals pathogenesis evolution and contrasting modes of karyotype evolution via chromosome fusion or intercentromeric recombination.</title>
        <authorList>
            <person name="Coelho M.A."/>
            <person name="David-Palma M."/>
            <person name="Shea T."/>
            <person name="Bowers K."/>
            <person name="McGinley-Smith S."/>
            <person name="Mohammad A.W."/>
            <person name="Gnirke A."/>
            <person name="Yurkov A.M."/>
            <person name="Nowrousian M."/>
            <person name="Sun S."/>
            <person name="Cuomo C.A."/>
            <person name="Heitman J."/>
        </authorList>
    </citation>
    <scope>NUCLEOTIDE SEQUENCE [LARGE SCALE GENOMIC DNA]</scope>
    <source>
        <strain evidence="2 3">CBS 6074</strain>
    </source>
</reference>
<feature type="region of interest" description="Disordered" evidence="1">
    <location>
        <begin position="21"/>
        <end position="67"/>
    </location>
</feature>
<dbReference type="Proteomes" id="UP001355207">
    <property type="component" value="Chromosome 3"/>
</dbReference>
<dbReference type="EMBL" id="CP144100">
    <property type="protein sequence ID" value="WWC87541.1"/>
    <property type="molecule type" value="Genomic_DNA"/>
</dbReference>